<evidence type="ECO:0000313" key="1">
    <source>
        <dbReference type="EMBL" id="QDV25881.1"/>
    </source>
</evidence>
<keyword evidence="2" id="KW-1185">Reference proteome</keyword>
<dbReference type="KEGG" id="ahel:Q31a_42090"/>
<proteinExistence type="predicted"/>
<dbReference type="EMBL" id="CP036298">
    <property type="protein sequence ID" value="QDV25881.1"/>
    <property type="molecule type" value="Genomic_DNA"/>
</dbReference>
<name>A0A518GB86_9BACT</name>
<sequence>MRMFRTLSSFWWLWCGPRSGRTRNAGTRTPFHSVTSHRKSGANVVKSMLRYGDRVTVSSSHFLVELRGKSGVVSNWPSNLSNQEPNEYWIEFVPPGADLAVGEIDAAAIPVDDLVRTGLEHEET</sequence>
<dbReference type="AlphaFoldDB" id="A0A518GB86"/>
<evidence type="ECO:0000313" key="2">
    <source>
        <dbReference type="Proteomes" id="UP000318017"/>
    </source>
</evidence>
<dbReference type="Proteomes" id="UP000318017">
    <property type="component" value="Chromosome"/>
</dbReference>
<reference evidence="1 2" key="1">
    <citation type="submission" date="2019-02" db="EMBL/GenBank/DDBJ databases">
        <title>Deep-cultivation of Planctomycetes and their phenomic and genomic characterization uncovers novel biology.</title>
        <authorList>
            <person name="Wiegand S."/>
            <person name="Jogler M."/>
            <person name="Boedeker C."/>
            <person name="Pinto D."/>
            <person name="Vollmers J."/>
            <person name="Rivas-Marin E."/>
            <person name="Kohn T."/>
            <person name="Peeters S.H."/>
            <person name="Heuer A."/>
            <person name="Rast P."/>
            <person name="Oberbeckmann S."/>
            <person name="Bunk B."/>
            <person name="Jeske O."/>
            <person name="Meyerdierks A."/>
            <person name="Storesund J.E."/>
            <person name="Kallscheuer N."/>
            <person name="Luecker S."/>
            <person name="Lage O.M."/>
            <person name="Pohl T."/>
            <person name="Merkel B.J."/>
            <person name="Hornburger P."/>
            <person name="Mueller R.-W."/>
            <person name="Bruemmer F."/>
            <person name="Labrenz M."/>
            <person name="Spormann A.M."/>
            <person name="Op den Camp H."/>
            <person name="Overmann J."/>
            <person name="Amann R."/>
            <person name="Jetten M.S.M."/>
            <person name="Mascher T."/>
            <person name="Medema M.H."/>
            <person name="Devos D.P."/>
            <person name="Kaster A.-K."/>
            <person name="Ovreas L."/>
            <person name="Rohde M."/>
            <person name="Galperin M.Y."/>
            <person name="Jogler C."/>
        </authorList>
    </citation>
    <scope>NUCLEOTIDE SEQUENCE [LARGE SCALE GENOMIC DNA]</scope>
    <source>
        <strain evidence="1 2">Q31a</strain>
    </source>
</reference>
<organism evidence="1 2">
    <name type="scientific">Aureliella helgolandensis</name>
    <dbReference type="NCBI Taxonomy" id="2527968"/>
    <lineage>
        <taxon>Bacteria</taxon>
        <taxon>Pseudomonadati</taxon>
        <taxon>Planctomycetota</taxon>
        <taxon>Planctomycetia</taxon>
        <taxon>Pirellulales</taxon>
        <taxon>Pirellulaceae</taxon>
        <taxon>Aureliella</taxon>
    </lineage>
</organism>
<accession>A0A518GB86</accession>
<gene>
    <name evidence="1" type="ORF">Q31a_42090</name>
</gene>
<protein>
    <submittedName>
        <fullName evidence="1">Uncharacterized protein</fullName>
    </submittedName>
</protein>